<evidence type="ECO:0000313" key="2">
    <source>
        <dbReference type="EMBL" id="MFC7080994.1"/>
    </source>
</evidence>
<name>A0ABD5WP71_9EURY</name>
<evidence type="ECO:0000256" key="1">
    <source>
        <dbReference type="SAM" id="Phobius"/>
    </source>
</evidence>
<feature type="transmembrane region" description="Helical" evidence="1">
    <location>
        <begin position="112"/>
        <end position="133"/>
    </location>
</feature>
<keyword evidence="1" id="KW-0472">Membrane</keyword>
<protein>
    <submittedName>
        <fullName evidence="2">Uncharacterized protein</fullName>
    </submittedName>
</protein>
<sequence length="147" mass="16438">MIQGVIDWLFLNVRKAVAIVLITFLVAIIVAQYYDTGKKYARIGEDFRGKAAVAVALIIIALGSSFTTAILQPHLIRIFRDIRMLVSALGLICFAGLYLANQEVDEWNVNDGSRFMLALALLGLVLTFGPWVYESILQWMMAQIPFI</sequence>
<keyword evidence="3" id="KW-1185">Reference proteome</keyword>
<gene>
    <name evidence="2" type="ORF">ACFQJ6_13650</name>
</gene>
<proteinExistence type="predicted"/>
<dbReference type="Proteomes" id="UP001596407">
    <property type="component" value="Unassembled WGS sequence"/>
</dbReference>
<reference evidence="2 3" key="1">
    <citation type="journal article" date="2019" name="Int. J. Syst. Evol. Microbiol.">
        <title>The Global Catalogue of Microorganisms (GCM) 10K type strain sequencing project: providing services to taxonomists for standard genome sequencing and annotation.</title>
        <authorList>
            <consortium name="The Broad Institute Genomics Platform"/>
            <consortium name="The Broad Institute Genome Sequencing Center for Infectious Disease"/>
            <person name="Wu L."/>
            <person name="Ma J."/>
        </authorList>
    </citation>
    <scope>NUCLEOTIDE SEQUENCE [LARGE SCALE GENOMIC DNA]</scope>
    <source>
        <strain evidence="2 3">DT72</strain>
    </source>
</reference>
<keyword evidence="1" id="KW-0812">Transmembrane</keyword>
<dbReference type="GeneID" id="79302291"/>
<keyword evidence="1" id="KW-1133">Transmembrane helix</keyword>
<feature type="transmembrane region" description="Helical" evidence="1">
    <location>
        <begin position="51"/>
        <end position="70"/>
    </location>
</feature>
<feature type="transmembrane region" description="Helical" evidence="1">
    <location>
        <begin position="82"/>
        <end position="100"/>
    </location>
</feature>
<dbReference type="RefSeq" id="WP_276281110.1">
    <property type="nucleotide sequence ID" value="NZ_CP119809.1"/>
</dbReference>
<comment type="caution">
    <text evidence="2">The sequence shown here is derived from an EMBL/GenBank/DDBJ whole genome shotgun (WGS) entry which is preliminary data.</text>
</comment>
<feature type="transmembrane region" description="Helical" evidence="1">
    <location>
        <begin position="12"/>
        <end position="31"/>
    </location>
</feature>
<dbReference type="AlphaFoldDB" id="A0ABD5WP71"/>
<evidence type="ECO:0000313" key="3">
    <source>
        <dbReference type="Proteomes" id="UP001596407"/>
    </source>
</evidence>
<accession>A0ABD5WP71</accession>
<organism evidence="2 3">
    <name type="scientific">Halorussus caseinilyticus</name>
    <dbReference type="NCBI Taxonomy" id="3034025"/>
    <lineage>
        <taxon>Archaea</taxon>
        <taxon>Methanobacteriati</taxon>
        <taxon>Methanobacteriota</taxon>
        <taxon>Stenosarchaea group</taxon>
        <taxon>Halobacteria</taxon>
        <taxon>Halobacteriales</taxon>
        <taxon>Haladaptataceae</taxon>
        <taxon>Halorussus</taxon>
    </lineage>
</organism>
<dbReference type="EMBL" id="JBHSZH010000005">
    <property type="protein sequence ID" value="MFC7080994.1"/>
    <property type="molecule type" value="Genomic_DNA"/>
</dbReference>